<feature type="domain" description="Enoyl reductase (ER)" evidence="6">
    <location>
        <begin position="10"/>
        <end position="306"/>
    </location>
</feature>
<keyword evidence="8" id="KW-1185">Reference proteome</keyword>
<comment type="caution">
    <text evidence="7">The sequence shown here is derived from an EMBL/GenBank/DDBJ whole genome shotgun (WGS) entry which is preliminary data.</text>
</comment>
<gene>
    <name evidence="7" type="ORF">QFZ36_003589</name>
</gene>
<comment type="similarity">
    <text evidence="5">Belongs to the zinc-containing alcohol dehydrogenase family.</text>
</comment>
<dbReference type="Gene3D" id="3.40.50.720">
    <property type="entry name" value="NAD(P)-binding Rossmann-like Domain"/>
    <property type="match status" value="1"/>
</dbReference>
<evidence type="ECO:0000256" key="3">
    <source>
        <dbReference type="ARBA" id="ARBA00022833"/>
    </source>
</evidence>
<evidence type="ECO:0000256" key="4">
    <source>
        <dbReference type="ARBA" id="ARBA00023002"/>
    </source>
</evidence>
<sequence>MKAVRLHQAGSGVQVDEVPVPRPTGEEVLIRVEAAGLCGSDAHILNGRTPLPHYPRILGHEVAGTVCETGPGAAGVEIGTRVAVNFLITCGQCRYCVSGRTSLCLSREGLGVVRDGGFAEYMVVPARNLIHIPGAVPFRHAALATDAFATSLHAISKRAQVQAGEGCIVVGVGGLGLSAVQLLKIRGAYPIIAVDADAKALELAMSLGATHSIPASAMEDGNHPAWAVTGGAVHAFDFVGRPETVQAATQAVDRGGRVVVVGHSPHSWNTADGSTMVREEKTVMGSYAFDKNEIEDVLGFMSRGLIDVDTMIGQVIGLDDVDHALATFGAPGRIPGRTIVEPAAGALKEGGFLLAEEPERTMS</sequence>
<dbReference type="Proteomes" id="UP001236806">
    <property type="component" value="Unassembled WGS sequence"/>
</dbReference>
<name>A0ABU0PPY7_9MICC</name>
<accession>A0ABU0PPY7</accession>
<proteinExistence type="inferred from homology"/>
<keyword evidence="3 5" id="KW-0862">Zinc</keyword>
<protein>
    <submittedName>
        <fullName evidence="7">D-arabinose 1-dehydrogenase-like Zn-dependent alcohol dehydrogenase</fullName>
    </submittedName>
</protein>
<dbReference type="SMART" id="SM00829">
    <property type="entry name" value="PKS_ER"/>
    <property type="match status" value="1"/>
</dbReference>
<dbReference type="Pfam" id="PF08240">
    <property type="entry name" value="ADH_N"/>
    <property type="match status" value="1"/>
</dbReference>
<dbReference type="InterPro" id="IPR013149">
    <property type="entry name" value="ADH-like_C"/>
</dbReference>
<evidence type="ECO:0000256" key="5">
    <source>
        <dbReference type="RuleBase" id="RU361277"/>
    </source>
</evidence>
<organism evidence="7 8">
    <name type="scientific">Pseudarthrobacter siccitolerans</name>
    <dbReference type="NCBI Taxonomy" id="861266"/>
    <lineage>
        <taxon>Bacteria</taxon>
        <taxon>Bacillati</taxon>
        <taxon>Actinomycetota</taxon>
        <taxon>Actinomycetes</taxon>
        <taxon>Micrococcales</taxon>
        <taxon>Micrococcaceae</taxon>
        <taxon>Pseudarthrobacter</taxon>
    </lineage>
</organism>
<dbReference type="InterPro" id="IPR036291">
    <property type="entry name" value="NAD(P)-bd_dom_sf"/>
</dbReference>
<keyword evidence="4" id="KW-0560">Oxidoreductase</keyword>
<dbReference type="SUPFAM" id="SSF51735">
    <property type="entry name" value="NAD(P)-binding Rossmann-fold domains"/>
    <property type="match status" value="1"/>
</dbReference>
<comment type="cofactor">
    <cofactor evidence="1 5">
        <name>Zn(2+)</name>
        <dbReference type="ChEBI" id="CHEBI:29105"/>
    </cofactor>
</comment>
<evidence type="ECO:0000256" key="1">
    <source>
        <dbReference type="ARBA" id="ARBA00001947"/>
    </source>
</evidence>
<keyword evidence="2 5" id="KW-0479">Metal-binding</keyword>
<dbReference type="SUPFAM" id="SSF50129">
    <property type="entry name" value="GroES-like"/>
    <property type="match status" value="1"/>
</dbReference>
<dbReference type="PANTHER" id="PTHR43401">
    <property type="entry name" value="L-THREONINE 3-DEHYDROGENASE"/>
    <property type="match status" value="1"/>
</dbReference>
<evidence type="ECO:0000313" key="8">
    <source>
        <dbReference type="Proteomes" id="UP001236806"/>
    </source>
</evidence>
<dbReference type="RefSeq" id="WP_306638368.1">
    <property type="nucleotide sequence ID" value="NZ_JAUSXB010000001.1"/>
</dbReference>
<evidence type="ECO:0000313" key="7">
    <source>
        <dbReference type="EMBL" id="MDQ0676028.1"/>
    </source>
</evidence>
<dbReference type="InterPro" id="IPR013154">
    <property type="entry name" value="ADH-like_N"/>
</dbReference>
<dbReference type="InterPro" id="IPR050129">
    <property type="entry name" value="Zn_alcohol_dh"/>
</dbReference>
<dbReference type="PANTHER" id="PTHR43401:SF2">
    <property type="entry name" value="L-THREONINE 3-DEHYDROGENASE"/>
    <property type="match status" value="1"/>
</dbReference>
<reference evidence="7 8" key="1">
    <citation type="submission" date="2023-07" db="EMBL/GenBank/DDBJ databases">
        <title>Comparative genomics of wheat-associated soil bacteria to identify genetic determinants of phenazine resistance.</title>
        <authorList>
            <person name="Mouncey N."/>
        </authorList>
    </citation>
    <scope>NUCLEOTIDE SEQUENCE [LARGE SCALE GENOMIC DNA]</scope>
    <source>
        <strain evidence="7 8">W1I3</strain>
    </source>
</reference>
<dbReference type="Pfam" id="PF00107">
    <property type="entry name" value="ADH_zinc_N"/>
    <property type="match status" value="1"/>
</dbReference>
<evidence type="ECO:0000256" key="2">
    <source>
        <dbReference type="ARBA" id="ARBA00022723"/>
    </source>
</evidence>
<dbReference type="InterPro" id="IPR011032">
    <property type="entry name" value="GroES-like_sf"/>
</dbReference>
<dbReference type="PROSITE" id="PS00059">
    <property type="entry name" value="ADH_ZINC"/>
    <property type="match status" value="1"/>
</dbReference>
<dbReference type="InterPro" id="IPR002328">
    <property type="entry name" value="ADH_Zn_CS"/>
</dbReference>
<dbReference type="CDD" id="cd08254">
    <property type="entry name" value="hydroxyacyl_CoA_DH"/>
    <property type="match status" value="1"/>
</dbReference>
<evidence type="ECO:0000259" key="6">
    <source>
        <dbReference type="SMART" id="SM00829"/>
    </source>
</evidence>
<dbReference type="EMBL" id="JAUSXB010000001">
    <property type="protein sequence ID" value="MDQ0676028.1"/>
    <property type="molecule type" value="Genomic_DNA"/>
</dbReference>
<dbReference type="Gene3D" id="3.90.180.10">
    <property type="entry name" value="Medium-chain alcohol dehydrogenases, catalytic domain"/>
    <property type="match status" value="1"/>
</dbReference>
<dbReference type="InterPro" id="IPR020843">
    <property type="entry name" value="ER"/>
</dbReference>